<comment type="pathway">
    <text evidence="1">Amino-acid biosynthesis; L-tryptophan biosynthesis; L-tryptophan from chorismate: step 2/5.</text>
</comment>
<keyword evidence="3" id="KW-0028">Amino-acid biosynthesis</keyword>
<dbReference type="InterPro" id="IPR017459">
    <property type="entry name" value="Glycosyl_Trfase_fam3_N_dom"/>
</dbReference>
<sequence>MGEFSAVGAWPGVIAELIAGNELSPQVAAGALERMLDGTATDAQIAAFIVALRIKGETVEEVAALVGAMLAVSSPLHLDNPEATLDIVGTGGSKALAGKAFNVSTIASLVAAAAGATVCKHGNRKASSTSGSTDLLEALGVAIELDGEGVVSCVRSAGVGFAFARMFHPSMRHVAPVRAQLGVPTVFNVLGPLSHPGRVGRQVIGVSDPRLMQLVPQVLRRRGLSRAWVIHGEGGLDELTTTGSTQVTELIDGELRSFVIEPEQVGLARVSLDEIRVGGPEENAAAAKSILAGESGALRDMVVLNAAAGLVVGECADDLAAGVELAAAAIDDGRAAGVLERLVAASQAAAQAQSN</sequence>
<reference evidence="10" key="1">
    <citation type="submission" date="2020-05" db="EMBL/GenBank/DDBJ databases">
        <authorList>
            <person name="Chiriac C."/>
            <person name="Salcher M."/>
            <person name="Ghai R."/>
            <person name="Kavagutti S V."/>
        </authorList>
    </citation>
    <scope>NUCLEOTIDE SEQUENCE</scope>
</reference>
<evidence type="ECO:0000313" key="10">
    <source>
        <dbReference type="EMBL" id="CAB4545007.1"/>
    </source>
</evidence>
<dbReference type="InterPro" id="IPR000312">
    <property type="entry name" value="Glycosyl_Trfase_fam3"/>
</dbReference>
<keyword evidence="5" id="KW-0808">Transferase</keyword>
<dbReference type="PANTHER" id="PTHR43285:SF2">
    <property type="entry name" value="ANTHRANILATE PHOSPHORIBOSYLTRANSFERASE"/>
    <property type="match status" value="1"/>
</dbReference>
<dbReference type="InterPro" id="IPR035902">
    <property type="entry name" value="Nuc_phospho_transferase"/>
</dbReference>
<dbReference type="SUPFAM" id="SSF47648">
    <property type="entry name" value="Nucleoside phosphorylase/phosphoribosyltransferase N-terminal domain"/>
    <property type="match status" value="1"/>
</dbReference>
<dbReference type="NCBIfam" id="TIGR01245">
    <property type="entry name" value="trpD"/>
    <property type="match status" value="1"/>
</dbReference>
<keyword evidence="4" id="KW-0328">Glycosyltransferase</keyword>
<feature type="domain" description="Glycosyl transferase family 3" evidence="8">
    <location>
        <begin position="84"/>
        <end position="335"/>
    </location>
</feature>
<evidence type="ECO:0000256" key="7">
    <source>
        <dbReference type="ARBA" id="ARBA00023141"/>
    </source>
</evidence>
<keyword evidence="6" id="KW-0822">Tryptophan biosynthesis</keyword>
<dbReference type="Gene3D" id="3.40.1030.10">
    <property type="entry name" value="Nucleoside phosphorylase/phosphoribosyltransferase catalytic domain"/>
    <property type="match status" value="1"/>
</dbReference>
<dbReference type="Pfam" id="PF00591">
    <property type="entry name" value="Glycos_transf_3"/>
    <property type="match status" value="1"/>
</dbReference>
<evidence type="ECO:0000256" key="3">
    <source>
        <dbReference type="ARBA" id="ARBA00022605"/>
    </source>
</evidence>
<protein>
    <recommendedName>
        <fullName evidence="2">anthranilate phosphoribosyltransferase</fullName>
        <ecNumber evidence="2">2.4.2.18</ecNumber>
    </recommendedName>
</protein>
<evidence type="ECO:0000256" key="2">
    <source>
        <dbReference type="ARBA" id="ARBA00011948"/>
    </source>
</evidence>
<evidence type="ECO:0000256" key="6">
    <source>
        <dbReference type="ARBA" id="ARBA00022822"/>
    </source>
</evidence>
<dbReference type="GO" id="GO:0004048">
    <property type="term" value="F:anthranilate phosphoribosyltransferase activity"/>
    <property type="evidence" value="ECO:0007669"/>
    <property type="project" value="UniProtKB-EC"/>
</dbReference>
<dbReference type="GO" id="GO:0000162">
    <property type="term" value="P:L-tryptophan biosynthetic process"/>
    <property type="evidence" value="ECO:0007669"/>
    <property type="project" value="UniProtKB-KW"/>
</dbReference>
<dbReference type="GO" id="GO:0005829">
    <property type="term" value="C:cytosol"/>
    <property type="evidence" value="ECO:0007669"/>
    <property type="project" value="TreeGrafter"/>
</dbReference>
<dbReference type="InterPro" id="IPR005940">
    <property type="entry name" value="Anthranilate_Pribosyl_Tfrase"/>
</dbReference>
<evidence type="ECO:0000256" key="4">
    <source>
        <dbReference type="ARBA" id="ARBA00022676"/>
    </source>
</evidence>
<organism evidence="10">
    <name type="scientific">freshwater metagenome</name>
    <dbReference type="NCBI Taxonomy" id="449393"/>
    <lineage>
        <taxon>unclassified sequences</taxon>
        <taxon>metagenomes</taxon>
        <taxon>ecological metagenomes</taxon>
    </lineage>
</organism>
<dbReference type="AlphaFoldDB" id="A0A6J6C1W1"/>
<dbReference type="EC" id="2.4.2.18" evidence="2"/>
<dbReference type="InterPro" id="IPR036320">
    <property type="entry name" value="Glycosyl_Trfase_fam3_N_dom_sf"/>
</dbReference>
<dbReference type="Gene3D" id="1.20.970.10">
    <property type="entry name" value="Transferase, Pyrimidine Nucleoside Phosphorylase, Chain C"/>
    <property type="match status" value="1"/>
</dbReference>
<proteinExistence type="inferred from homology"/>
<evidence type="ECO:0000259" key="9">
    <source>
        <dbReference type="Pfam" id="PF02885"/>
    </source>
</evidence>
<gene>
    <name evidence="10" type="ORF">UFOPK1358_01259</name>
</gene>
<evidence type="ECO:0000256" key="5">
    <source>
        <dbReference type="ARBA" id="ARBA00022679"/>
    </source>
</evidence>
<name>A0A6J6C1W1_9ZZZZ</name>
<dbReference type="FunFam" id="3.40.1030.10:FF:000002">
    <property type="entry name" value="Anthranilate phosphoribosyltransferase"/>
    <property type="match status" value="1"/>
</dbReference>
<dbReference type="Pfam" id="PF02885">
    <property type="entry name" value="Glycos_trans_3N"/>
    <property type="match status" value="1"/>
</dbReference>
<accession>A0A6J6C1W1</accession>
<dbReference type="HAMAP" id="MF_00211">
    <property type="entry name" value="TrpD"/>
    <property type="match status" value="1"/>
</dbReference>
<dbReference type="SUPFAM" id="SSF52418">
    <property type="entry name" value="Nucleoside phosphorylase/phosphoribosyltransferase catalytic domain"/>
    <property type="match status" value="1"/>
</dbReference>
<evidence type="ECO:0000259" key="8">
    <source>
        <dbReference type="Pfam" id="PF00591"/>
    </source>
</evidence>
<feature type="domain" description="Glycosyl transferase family 3 N-terminal" evidence="9">
    <location>
        <begin position="13"/>
        <end position="71"/>
    </location>
</feature>
<dbReference type="PANTHER" id="PTHR43285">
    <property type="entry name" value="ANTHRANILATE PHOSPHORIBOSYLTRANSFERASE"/>
    <property type="match status" value="1"/>
</dbReference>
<dbReference type="EMBL" id="CAEZSF010000126">
    <property type="protein sequence ID" value="CAB4545007.1"/>
    <property type="molecule type" value="Genomic_DNA"/>
</dbReference>
<keyword evidence="7" id="KW-0057">Aromatic amino acid biosynthesis</keyword>
<evidence type="ECO:0000256" key="1">
    <source>
        <dbReference type="ARBA" id="ARBA00004907"/>
    </source>
</evidence>